<dbReference type="InterPro" id="IPR011684">
    <property type="entry name" value="NAB"/>
</dbReference>
<feature type="compositionally biased region" description="Low complexity" evidence="4">
    <location>
        <begin position="106"/>
        <end position="121"/>
    </location>
</feature>
<feature type="region of interest" description="Disordered" evidence="4">
    <location>
        <begin position="141"/>
        <end position="182"/>
    </location>
</feature>
<name>A0A1D6GQI8_MAIZE</name>
<dbReference type="PANTHER" id="PTHR32258">
    <property type="entry name" value="PROTEIN NETWORKED 4A"/>
    <property type="match status" value="1"/>
</dbReference>
<dbReference type="GO" id="GO:0003779">
    <property type="term" value="F:actin binding"/>
    <property type="evidence" value="ECO:0007669"/>
    <property type="project" value="InterPro"/>
</dbReference>
<dbReference type="PROSITE" id="PS51774">
    <property type="entry name" value="NAB"/>
    <property type="match status" value="1"/>
</dbReference>
<feature type="non-terminal residue" evidence="5">
    <location>
        <position position="551"/>
    </location>
</feature>
<dbReference type="EMBL" id="CM000781">
    <property type="protein sequence ID" value="AQK65386.1"/>
    <property type="molecule type" value="Genomic_DNA"/>
</dbReference>
<dbReference type="InterPro" id="IPR051861">
    <property type="entry name" value="NET_actin-binding_domain"/>
</dbReference>
<sequence>MATLVRHDSRQYSWWWVSHISPKNSKWLQENLSDMDTKVKAMIKLINEDADSFARRAEMYYKKRPELMKFVEEFYRAYRALAERYDQATGALRQAHRTISEAFPNQMPSMSDESPSSFSQEMEPHTPDMSTFTRAAFDSDDLQKDGVGMSPQRFTSKRNGTHPEETSALSTSSENAPRAGFDGKVRKGLTFESPEVKGKDGISNEMANLQQEVARLLSESQNLKQQMLSESERANKAENEMQMLKATVLQLSADKDTSLTQYNHSSERISTLESELLKAQADLKKLTDEMAADVQKLINAETLNIAILSEAEGLDQKMKMQQQELEQKLKELESFRSSFQEEHEKRMQAESALLSQGKELAQSHEEVQRLTIEIKMANEKLNELKQTKEDLHDTVCELKRDVERLTEQNQSSEVLIRELGDEINTLKDSKNELQSEIKSLKSTISQLNTEKNAAALQHQQSVEQVSVIESQLSKLQSELDETEQKVQLLTQDLEKKKEEAENIHFKLQDECHRRMQIEATLLMTEGLHSQLQEEMKTLTQDFDGSTKKLSE</sequence>
<dbReference type="AlphaFoldDB" id="A0A1D6GQI8"/>
<evidence type="ECO:0000313" key="5">
    <source>
        <dbReference type="EMBL" id="AQK65386.1"/>
    </source>
</evidence>
<evidence type="ECO:0000256" key="3">
    <source>
        <dbReference type="SAM" id="Coils"/>
    </source>
</evidence>
<evidence type="ECO:0000256" key="4">
    <source>
        <dbReference type="SAM" id="MobiDB-lite"/>
    </source>
</evidence>
<dbReference type="Pfam" id="PF07765">
    <property type="entry name" value="KIP1"/>
    <property type="match status" value="1"/>
</dbReference>
<evidence type="ECO:0000256" key="2">
    <source>
        <dbReference type="ARBA" id="ARBA00038006"/>
    </source>
</evidence>
<evidence type="ECO:0000256" key="1">
    <source>
        <dbReference type="ARBA" id="ARBA00023054"/>
    </source>
</evidence>
<accession>A0A1D6GQI8</accession>
<feature type="coiled-coil region" evidence="3">
    <location>
        <begin position="199"/>
        <end position="510"/>
    </location>
</feature>
<feature type="region of interest" description="Disordered" evidence="4">
    <location>
        <begin position="104"/>
        <end position="126"/>
    </location>
</feature>
<reference evidence="5" key="1">
    <citation type="submission" date="2015-12" db="EMBL/GenBank/DDBJ databases">
        <title>Update maize B73 reference genome by single molecule sequencing technologies.</title>
        <authorList>
            <consortium name="Maize Genome Sequencing Project"/>
            <person name="Ware D."/>
        </authorList>
    </citation>
    <scope>NUCLEOTIDE SEQUENCE</scope>
    <source>
        <tissue evidence="5">Seedling</tissue>
    </source>
</reference>
<protein>
    <submittedName>
        <fullName evidence="5">Protein NETWORKED 1A</fullName>
    </submittedName>
</protein>
<organism evidence="5">
    <name type="scientific">Zea mays</name>
    <name type="common">Maize</name>
    <dbReference type="NCBI Taxonomy" id="4577"/>
    <lineage>
        <taxon>Eukaryota</taxon>
        <taxon>Viridiplantae</taxon>
        <taxon>Streptophyta</taxon>
        <taxon>Embryophyta</taxon>
        <taxon>Tracheophyta</taxon>
        <taxon>Spermatophyta</taxon>
        <taxon>Magnoliopsida</taxon>
        <taxon>Liliopsida</taxon>
        <taxon>Poales</taxon>
        <taxon>Poaceae</taxon>
        <taxon>PACMAD clade</taxon>
        <taxon>Panicoideae</taxon>
        <taxon>Andropogonodae</taxon>
        <taxon>Andropogoneae</taxon>
        <taxon>Tripsacinae</taxon>
        <taxon>Zea</taxon>
    </lineage>
</organism>
<proteinExistence type="inferred from homology"/>
<dbReference type="PANTHER" id="PTHR32258:SF6">
    <property type="entry name" value="PROTEIN NETWORKED 1A"/>
    <property type="match status" value="1"/>
</dbReference>
<gene>
    <name evidence="5" type="ORF">ZEAMMB73_Zm00001d014159</name>
</gene>
<keyword evidence="1 3" id="KW-0175">Coiled coil</keyword>
<comment type="similarity">
    <text evidence="2">Belongs to the NET family.</text>
</comment>